<dbReference type="SUPFAM" id="SSF52833">
    <property type="entry name" value="Thioredoxin-like"/>
    <property type="match status" value="1"/>
</dbReference>
<evidence type="ECO:0000313" key="2">
    <source>
        <dbReference type="EMBL" id="OIO29625.1"/>
    </source>
</evidence>
<dbReference type="AlphaFoldDB" id="A0A1J4V2T5"/>
<dbReference type="Pfam" id="PF00462">
    <property type="entry name" value="Glutaredoxin"/>
    <property type="match status" value="1"/>
</dbReference>
<dbReference type="InterPro" id="IPR036249">
    <property type="entry name" value="Thioredoxin-like_sf"/>
</dbReference>
<accession>A0A1J4V2T5</accession>
<dbReference type="PROSITE" id="PS51354">
    <property type="entry name" value="GLUTAREDOXIN_2"/>
    <property type="match status" value="1"/>
</dbReference>
<evidence type="ECO:0000259" key="1">
    <source>
        <dbReference type="Pfam" id="PF00462"/>
    </source>
</evidence>
<dbReference type="GO" id="GO:0045454">
    <property type="term" value="P:cell redox homeostasis"/>
    <property type="evidence" value="ECO:0007669"/>
    <property type="project" value="TreeGrafter"/>
</dbReference>
<reference evidence="2 3" key="1">
    <citation type="journal article" date="2016" name="Environ. Microbiol.">
        <title>Genomic resolution of a cold subsurface aquifer community provides metabolic insights for novel microbes adapted to high CO concentrations.</title>
        <authorList>
            <person name="Probst A.J."/>
            <person name="Castelle C.J."/>
            <person name="Singh A."/>
            <person name="Brown C.T."/>
            <person name="Anantharaman K."/>
            <person name="Sharon I."/>
            <person name="Hug L.A."/>
            <person name="Burstein D."/>
            <person name="Emerson J.B."/>
            <person name="Thomas B.C."/>
            <person name="Banfield J.F."/>
        </authorList>
    </citation>
    <scope>NUCLEOTIDE SEQUENCE [LARGE SCALE GENOMIC DNA]</scope>
    <source>
        <strain evidence="2">CG1_02_31_12</strain>
    </source>
</reference>
<proteinExistence type="predicted"/>
<dbReference type="InterPro" id="IPR002109">
    <property type="entry name" value="Glutaredoxin"/>
</dbReference>
<dbReference type="PANTHER" id="PTHR34386">
    <property type="entry name" value="GLUTAREDOXIN"/>
    <property type="match status" value="1"/>
</dbReference>
<organism evidence="2 3">
    <name type="scientific">Candidatus Nomurabacteria bacterium CG1_02_31_12</name>
    <dbReference type="NCBI Taxonomy" id="1805280"/>
    <lineage>
        <taxon>Bacteria</taxon>
        <taxon>Candidatus Nomuraibacteriota</taxon>
    </lineage>
</organism>
<dbReference type="STRING" id="1805280.AUJ22_01030"/>
<dbReference type="InterPro" id="IPR051548">
    <property type="entry name" value="Grx-like_ET"/>
</dbReference>
<dbReference type="GO" id="GO:0009055">
    <property type="term" value="F:electron transfer activity"/>
    <property type="evidence" value="ECO:0007669"/>
    <property type="project" value="TreeGrafter"/>
</dbReference>
<dbReference type="Gene3D" id="3.40.30.10">
    <property type="entry name" value="Glutaredoxin"/>
    <property type="match status" value="1"/>
</dbReference>
<gene>
    <name evidence="2" type="ORF">AUJ22_01030</name>
</gene>
<protein>
    <submittedName>
        <fullName evidence="2">NrdH-redoxin</fullName>
    </submittedName>
</protein>
<evidence type="ECO:0000313" key="3">
    <source>
        <dbReference type="Proteomes" id="UP000185769"/>
    </source>
</evidence>
<dbReference type="CDD" id="cd02976">
    <property type="entry name" value="NrdH"/>
    <property type="match status" value="1"/>
</dbReference>
<sequence length="78" mass="8704">MKNVSIYSTPSCHFCVLAKDYFKANNVVYTEYDVATNLKNREEMISKSGQMGVPVIIIDNDIVVGFDKLQLAKMLGLA</sequence>
<feature type="domain" description="Glutaredoxin" evidence="1">
    <location>
        <begin position="4"/>
        <end position="62"/>
    </location>
</feature>
<dbReference type="NCBIfam" id="TIGR02196">
    <property type="entry name" value="GlrX_YruB"/>
    <property type="match status" value="1"/>
</dbReference>
<dbReference type="InterPro" id="IPR011911">
    <property type="entry name" value="GlrX_YruB"/>
</dbReference>
<name>A0A1J4V2T5_9BACT</name>
<comment type="caution">
    <text evidence="2">The sequence shown here is derived from an EMBL/GenBank/DDBJ whole genome shotgun (WGS) entry which is preliminary data.</text>
</comment>
<dbReference type="EMBL" id="MNVM01000017">
    <property type="protein sequence ID" value="OIO29625.1"/>
    <property type="molecule type" value="Genomic_DNA"/>
</dbReference>
<dbReference type="PANTHER" id="PTHR34386:SF1">
    <property type="entry name" value="GLUTAREDOXIN-LIKE PROTEIN NRDH"/>
    <property type="match status" value="1"/>
</dbReference>
<dbReference type="Proteomes" id="UP000185769">
    <property type="component" value="Unassembled WGS sequence"/>
</dbReference>